<protein>
    <submittedName>
        <fullName evidence="1">Uncharacterized protein</fullName>
    </submittedName>
</protein>
<dbReference type="EMBL" id="BARS01033028">
    <property type="protein sequence ID" value="GAG21224.1"/>
    <property type="molecule type" value="Genomic_DNA"/>
</dbReference>
<evidence type="ECO:0000313" key="1">
    <source>
        <dbReference type="EMBL" id="GAG21224.1"/>
    </source>
</evidence>
<organism evidence="1">
    <name type="scientific">marine sediment metagenome</name>
    <dbReference type="NCBI Taxonomy" id="412755"/>
    <lineage>
        <taxon>unclassified sequences</taxon>
        <taxon>metagenomes</taxon>
        <taxon>ecological metagenomes</taxon>
    </lineage>
</organism>
<accession>X0VS25</accession>
<dbReference type="AlphaFoldDB" id="X0VS25"/>
<name>X0VS25_9ZZZZ</name>
<reference evidence="1" key="1">
    <citation type="journal article" date="2014" name="Front. Microbiol.">
        <title>High frequency of phylogenetically diverse reductive dehalogenase-homologous genes in deep subseafloor sedimentary metagenomes.</title>
        <authorList>
            <person name="Kawai M."/>
            <person name="Futagami T."/>
            <person name="Toyoda A."/>
            <person name="Takaki Y."/>
            <person name="Nishi S."/>
            <person name="Hori S."/>
            <person name="Arai W."/>
            <person name="Tsubouchi T."/>
            <person name="Morono Y."/>
            <person name="Uchiyama I."/>
            <person name="Ito T."/>
            <person name="Fujiyama A."/>
            <person name="Inagaki F."/>
            <person name="Takami H."/>
        </authorList>
    </citation>
    <scope>NUCLEOTIDE SEQUENCE</scope>
    <source>
        <strain evidence="1">Expedition CK06-06</strain>
    </source>
</reference>
<gene>
    <name evidence="1" type="ORF">S01H1_51193</name>
</gene>
<proteinExistence type="predicted"/>
<comment type="caution">
    <text evidence="1">The sequence shown here is derived from an EMBL/GenBank/DDBJ whole genome shotgun (WGS) entry which is preliminary data.</text>
</comment>
<sequence>MRSEKEIRKAIKDKKKEYKYIMNPPKQKPCKQCGHTKPILGSFNIVTMMVITDRLRPEISILEWVLNEK</sequence>